<protein>
    <recommendedName>
        <fullName evidence="4">Microtubule-associated protein Jupiter</fullName>
    </recommendedName>
</protein>
<proteinExistence type="predicted"/>
<keyword evidence="3" id="KW-1185">Reference proteome</keyword>
<evidence type="ECO:0000313" key="3">
    <source>
        <dbReference type="Proteomes" id="UP001516400"/>
    </source>
</evidence>
<evidence type="ECO:0000256" key="1">
    <source>
        <dbReference type="SAM" id="MobiDB-lite"/>
    </source>
</evidence>
<feature type="region of interest" description="Disordered" evidence="1">
    <location>
        <begin position="130"/>
        <end position="160"/>
    </location>
</feature>
<evidence type="ECO:0008006" key="4">
    <source>
        <dbReference type="Google" id="ProtNLM"/>
    </source>
</evidence>
<gene>
    <name evidence="2" type="ORF">HHI36_003565</name>
</gene>
<comment type="caution">
    <text evidence="2">The sequence shown here is derived from an EMBL/GenBank/DDBJ whole genome shotgun (WGS) entry which is preliminary data.</text>
</comment>
<sequence length="160" mass="17633">MSFITVGYSDKLNGRKPIKPPGGGMSEIFSNLQEQPKNNNKIEEKTTVITNNSSSNANGDTETKICQKVESLKVEENSNEVKTTVESKKTEVKQTTQTNNYEASVNGNTQILKDEKIKTETIVTSSVKPVNNIIHSDEKDSATPQRRTRVPPGGYSSGLW</sequence>
<organism evidence="2 3">
    <name type="scientific">Cryptolaemus montrouzieri</name>
    <dbReference type="NCBI Taxonomy" id="559131"/>
    <lineage>
        <taxon>Eukaryota</taxon>
        <taxon>Metazoa</taxon>
        <taxon>Ecdysozoa</taxon>
        <taxon>Arthropoda</taxon>
        <taxon>Hexapoda</taxon>
        <taxon>Insecta</taxon>
        <taxon>Pterygota</taxon>
        <taxon>Neoptera</taxon>
        <taxon>Endopterygota</taxon>
        <taxon>Coleoptera</taxon>
        <taxon>Polyphaga</taxon>
        <taxon>Cucujiformia</taxon>
        <taxon>Coccinelloidea</taxon>
        <taxon>Coccinellidae</taxon>
        <taxon>Scymninae</taxon>
        <taxon>Scymnini</taxon>
        <taxon>Cryptolaemus</taxon>
    </lineage>
</organism>
<feature type="region of interest" description="Disordered" evidence="1">
    <location>
        <begin position="1"/>
        <end position="27"/>
    </location>
</feature>
<dbReference type="EMBL" id="JABFTP020000185">
    <property type="protein sequence ID" value="KAL3289126.1"/>
    <property type="molecule type" value="Genomic_DNA"/>
</dbReference>
<evidence type="ECO:0000313" key="2">
    <source>
        <dbReference type="EMBL" id="KAL3289126.1"/>
    </source>
</evidence>
<dbReference type="Proteomes" id="UP001516400">
    <property type="component" value="Unassembled WGS sequence"/>
</dbReference>
<dbReference type="AlphaFoldDB" id="A0ABD2PDQ6"/>
<reference evidence="2 3" key="1">
    <citation type="journal article" date="2021" name="BMC Biol.">
        <title>Horizontally acquired antibacterial genes associated with adaptive radiation of ladybird beetles.</title>
        <authorList>
            <person name="Li H.S."/>
            <person name="Tang X.F."/>
            <person name="Huang Y.H."/>
            <person name="Xu Z.Y."/>
            <person name="Chen M.L."/>
            <person name="Du X.Y."/>
            <person name="Qiu B.Y."/>
            <person name="Chen P.T."/>
            <person name="Zhang W."/>
            <person name="Slipinski A."/>
            <person name="Escalona H.E."/>
            <person name="Waterhouse R.M."/>
            <person name="Zwick A."/>
            <person name="Pang H."/>
        </authorList>
    </citation>
    <scope>NUCLEOTIDE SEQUENCE [LARGE SCALE GENOMIC DNA]</scope>
    <source>
        <strain evidence="2">SYSU2018</strain>
    </source>
</reference>
<name>A0ABD2PDQ6_9CUCU</name>
<accession>A0ABD2PDQ6</accession>